<dbReference type="Gene3D" id="3.40.50.1820">
    <property type="entry name" value="alpha/beta hydrolase"/>
    <property type="match status" value="1"/>
</dbReference>
<keyword evidence="3" id="KW-0378">Hydrolase</keyword>
<comment type="caution">
    <text evidence="3">The sequence shown here is derived from an EMBL/GenBank/DDBJ whole genome shotgun (WGS) entry which is preliminary data.</text>
</comment>
<proteinExistence type="predicted"/>
<dbReference type="Pfam" id="PF12697">
    <property type="entry name" value="Abhydrolase_6"/>
    <property type="match status" value="1"/>
</dbReference>
<accession>A0A6M0IJN8</accession>
<keyword evidence="4" id="KW-1185">Reference proteome</keyword>
<name>A0A6M0IJN8_9BACT</name>
<evidence type="ECO:0000256" key="1">
    <source>
        <dbReference type="SAM" id="SignalP"/>
    </source>
</evidence>
<feature type="signal peptide" evidence="1">
    <location>
        <begin position="1"/>
        <end position="27"/>
    </location>
</feature>
<dbReference type="SUPFAM" id="SSF53474">
    <property type="entry name" value="alpha/beta-Hydrolases"/>
    <property type="match status" value="1"/>
</dbReference>
<feature type="domain" description="AB hydrolase-1" evidence="2">
    <location>
        <begin position="37"/>
        <end position="242"/>
    </location>
</feature>
<dbReference type="PANTHER" id="PTHR37017">
    <property type="entry name" value="AB HYDROLASE-1 DOMAIN-CONTAINING PROTEIN-RELATED"/>
    <property type="match status" value="1"/>
</dbReference>
<dbReference type="InterPro" id="IPR000073">
    <property type="entry name" value="AB_hydrolase_1"/>
</dbReference>
<evidence type="ECO:0000259" key="2">
    <source>
        <dbReference type="Pfam" id="PF12697"/>
    </source>
</evidence>
<keyword evidence="1" id="KW-0732">Signal</keyword>
<dbReference type="EMBL" id="JAAGNZ010000001">
    <property type="protein sequence ID" value="NEU68526.1"/>
    <property type="molecule type" value="Genomic_DNA"/>
</dbReference>
<evidence type="ECO:0000313" key="3">
    <source>
        <dbReference type="EMBL" id="NEU68526.1"/>
    </source>
</evidence>
<sequence>MYKTMFFRPTGIVLFFTLLVMSATATAQSNVRKPTMVIVHGAWGGSWAFKKVDSILTTRGYTVYRPALTGQGERVHLASPDVGLSVHINDVVNTILFEDLHDIILVGHSYGGMVITGVADRLADRIKSLVYLDAMVPNDGESVMSIQGDRANSLKPMIKDGFIVPMWVKEDQKPPKDVPQSLKTFTEAISLKNPAARQLSARYILTVEAGKDPKSDDFALHADRAKQRGWPVSQLTADHNPQWSAIMPLVNALDK</sequence>
<protein>
    <submittedName>
        <fullName evidence="3">Alpha/beta hydrolase</fullName>
    </submittedName>
</protein>
<dbReference type="InterPro" id="IPR052897">
    <property type="entry name" value="Sec-Metab_Biosynth_Hydrolase"/>
</dbReference>
<dbReference type="AlphaFoldDB" id="A0A6M0IJN8"/>
<dbReference type="Proteomes" id="UP000477386">
    <property type="component" value="Unassembled WGS sequence"/>
</dbReference>
<gene>
    <name evidence="3" type="ORF">GK091_16675</name>
</gene>
<feature type="chain" id="PRO_5026648876" evidence="1">
    <location>
        <begin position="28"/>
        <end position="255"/>
    </location>
</feature>
<organism evidence="3 4">
    <name type="scientific">Spirosoma agri</name>
    <dbReference type="NCBI Taxonomy" id="1987381"/>
    <lineage>
        <taxon>Bacteria</taxon>
        <taxon>Pseudomonadati</taxon>
        <taxon>Bacteroidota</taxon>
        <taxon>Cytophagia</taxon>
        <taxon>Cytophagales</taxon>
        <taxon>Cytophagaceae</taxon>
        <taxon>Spirosoma</taxon>
    </lineage>
</organism>
<dbReference type="GO" id="GO:0016787">
    <property type="term" value="F:hydrolase activity"/>
    <property type="evidence" value="ECO:0007669"/>
    <property type="project" value="UniProtKB-KW"/>
</dbReference>
<dbReference type="InterPro" id="IPR029058">
    <property type="entry name" value="AB_hydrolase_fold"/>
</dbReference>
<evidence type="ECO:0000313" key="4">
    <source>
        <dbReference type="Proteomes" id="UP000477386"/>
    </source>
</evidence>
<reference evidence="3 4" key="1">
    <citation type="submission" date="2020-02" db="EMBL/GenBank/DDBJ databases">
        <title>Draft genome sequence of two Spirosoma agri KCTC 52727 and Spirosoma terrae KCTC 52035.</title>
        <authorList>
            <person name="Rojas J."/>
            <person name="Ambika Manirajan B."/>
            <person name="Ratering S."/>
            <person name="Suarez C."/>
            <person name="Schnell S."/>
        </authorList>
    </citation>
    <scope>NUCLEOTIDE SEQUENCE [LARGE SCALE GENOMIC DNA]</scope>
    <source>
        <strain evidence="3 4">KCTC 52727</strain>
    </source>
</reference>
<dbReference type="PANTHER" id="PTHR37017:SF11">
    <property type="entry name" value="ESTERASE_LIPASE_THIOESTERASE DOMAIN-CONTAINING PROTEIN"/>
    <property type="match status" value="1"/>
</dbReference>